<evidence type="ECO:0000256" key="1">
    <source>
        <dbReference type="SAM" id="Phobius"/>
    </source>
</evidence>
<sequence length="95" mass="11138">MRKYRFGDPNQNISRLSKPRNIVTFIVGWNLMAYAVYQIVKKNKGEEWDKMGNAQKYLSLTKKSDSERIISEVTLEPSQYTVVEKSVQDYLTEKN</sequence>
<feature type="transmembrane region" description="Helical" evidence="1">
    <location>
        <begin position="21"/>
        <end position="40"/>
    </location>
</feature>
<proteinExistence type="predicted"/>
<organism evidence="2 3">
    <name type="scientific">Dimorphilus gyrociliatus</name>
    <dbReference type="NCBI Taxonomy" id="2664684"/>
    <lineage>
        <taxon>Eukaryota</taxon>
        <taxon>Metazoa</taxon>
        <taxon>Spiralia</taxon>
        <taxon>Lophotrochozoa</taxon>
        <taxon>Annelida</taxon>
        <taxon>Polychaeta</taxon>
        <taxon>Polychaeta incertae sedis</taxon>
        <taxon>Dinophilidae</taxon>
        <taxon>Dimorphilus</taxon>
    </lineage>
</organism>
<accession>A0A7I8VWB8</accession>
<keyword evidence="1" id="KW-0812">Transmembrane</keyword>
<protein>
    <submittedName>
        <fullName evidence="2">DgyrCDS7558</fullName>
    </submittedName>
</protein>
<dbReference type="EMBL" id="CAJFCJ010000009">
    <property type="protein sequence ID" value="CAD5118882.1"/>
    <property type="molecule type" value="Genomic_DNA"/>
</dbReference>
<comment type="caution">
    <text evidence="2">The sequence shown here is derived from an EMBL/GenBank/DDBJ whole genome shotgun (WGS) entry which is preliminary data.</text>
</comment>
<gene>
    <name evidence="2" type="ORF">DGYR_LOCUS7192</name>
</gene>
<keyword evidence="3" id="KW-1185">Reference proteome</keyword>
<keyword evidence="1" id="KW-1133">Transmembrane helix</keyword>
<dbReference type="AlphaFoldDB" id="A0A7I8VWB8"/>
<keyword evidence="1" id="KW-0472">Membrane</keyword>
<dbReference type="Proteomes" id="UP000549394">
    <property type="component" value="Unassembled WGS sequence"/>
</dbReference>
<reference evidence="2 3" key="1">
    <citation type="submission" date="2020-08" db="EMBL/GenBank/DDBJ databases">
        <authorList>
            <person name="Hejnol A."/>
        </authorList>
    </citation>
    <scope>NUCLEOTIDE SEQUENCE [LARGE SCALE GENOMIC DNA]</scope>
</reference>
<evidence type="ECO:0000313" key="2">
    <source>
        <dbReference type="EMBL" id="CAD5118882.1"/>
    </source>
</evidence>
<name>A0A7I8VWB8_9ANNE</name>
<evidence type="ECO:0000313" key="3">
    <source>
        <dbReference type="Proteomes" id="UP000549394"/>
    </source>
</evidence>